<dbReference type="Proteomes" id="UP000198251">
    <property type="component" value="Chromosome I"/>
</dbReference>
<evidence type="ECO:0000256" key="12">
    <source>
        <dbReference type="PIRSR" id="PIRSR602481-2"/>
    </source>
</evidence>
<evidence type="ECO:0000256" key="7">
    <source>
        <dbReference type="ARBA" id="ARBA00023004"/>
    </source>
</evidence>
<feature type="binding site" evidence="11">
    <location>
        <position position="92"/>
    </location>
    <ligand>
        <name>Zn(2+)</name>
        <dbReference type="ChEBI" id="CHEBI:29105"/>
    </ligand>
</feature>
<evidence type="ECO:0000256" key="4">
    <source>
        <dbReference type="ARBA" id="ARBA00022491"/>
    </source>
</evidence>
<feature type="binding site" evidence="11">
    <location>
        <position position="95"/>
    </location>
    <ligand>
        <name>Zn(2+)</name>
        <dbReference type="ChEBI" id="CHEBI:29105"/>
    </ligand>
</feature>
<dbReference type="PANTHER" id="PTHR33202:SF18">
    <property type="entry name" value="TRANSCRIPTIONAL REGULATOR FURA"/>
    <property type="match status" value="1"/>
</dbReference>
<dbReference type="Gene3D" id="3.30.1490.190">
    <property type="match status" value="1"/>
</dbReference>
<keyword evidence="9" id="KW-0238">DNA-binding</keyword>
<keyword evidence="3" id="KW-0963">Cytoplasm</keyword>
<reference evidence="13 14" key="1">
    <citation type="submission" date="2016-06" db="EMBL/GenBank/DDBJ databases">
        <authorList>
            <person name="Kjaerup R.B."/>
            <person name="Dalgaard T.S."/>
            <person name="Juul-Madsen H.R."/>
        </authorList>
    </citation>
    <scope>NUCLEOTIDE SEQUENCE [LARGE SCALE GENOMIC DNA]</scope>
    <source>
        <strain evidence="13 14">DSM 43913</strain>
    </source>
</reference>
<dbReference type="EMBL" id="LT607733">
    <property type="protein sequence ID" value="SCG14521.1"/>
    <property type="molecule type" value="Genomic_DNA"/>
</dbReference>
<name>A0A1C5G437_MICEH</name>
<dbReference type="InterPro" id="IPR002481">
    <property type="entry name" value="FUR"/>
</dbReference>
<dbReference type="GO" id="GO:0000976">
    <property type="term" value="F:transcription cis-regulatory region binding"/>
    <property type="evidence" value="ECO:0007669"/>
    <property type="project" value="TreeGrafter"/>
</dbReference>
<organism evidence="13 14">
    <name type="scientific">Micromonospora echinofusca</name>
    <dbReference type="NCBI Taxonomy" id="47858"/>
    <lineage>
        <taxon>Bacteria</taxon>
        <taxon>Bacillati</taxon>
        <taxon>Actinomycetota</taxon>
        <taxon>Actinomycetes</taxon>
        <taxon>Micromonosporales</taxon>
        <taxon>Micromonosporaceae</taxon>
        <taxon>Micromonospora</taxon>
    </lineage>
</organism>
<dbReference type="Gene3D" id="1.10.10.10">
    <property type="entry name" value="Winged helix-like DNA-binding domain superfamily/Winged helix DNA-binding domain"/>
    <property type="match status" value="1"/>
</dbReference>
<dbReference type="GO" id="GO:1900376">
    <property type="term" value="P:regulation of secondary metabolite biosynthetic process"/>
    <property type="evidence" value="ECO:0007669"/>
    <property type="project" value="TreeGrafter"/>
</dbReference>
<evidence type="ECO:0000256" key="11">
    <source>
        <dbReference type="PIRSR" id="PIRSR602481-1"/>
    </source>
</evidence>
<keyword evidence="5 11" id="KW-0479">Metal-binding</keyword>
<evidence type="ECO:0000256" key="8">
    <source>
        <dbReference type="ARBA" id="ARBA00023015"/>
    </source>
</evidence>
<accession>A0A1C5G437</accession>
<dbReference type="SUPFAM" id="SSF46785">
    <property type="entry name" value="Winged helix' DNA-binding domain"/>
    <property type="match status" value="1"/>
</dbReference>
<keyword evidence="8" id="KW-0805">Transcription regulation</keyword>
<dbReference type="Pfam" id="PF01475">
    <property type="entry name" value="FUR"/>
    <property type="match status" value="1"/>
</dbReference>
<keyword evidence="6 11" id="KW-0862">Zinc</keyword>
<keyword evidence="7 12" id="KW-0408">Iron</keyword>
<dbReference type="InterPro" id="IPR036388">
    <property type="entry name" value="WH-like_DNA-bd_sf"/>
</dbReference>
<keyword evidence="14" id="KW-1185">Reference proteome</keyword>
<dbReference type="RefSeq" id="WP_088998703.1">
    <property type="nucleotide sequence ID" value="NZ_LT607733.1"/>
</dbReference>
<dbReference type="PANTHER" id="PTHR33202">
    <property type="entry name" value="ZINC UPTAKE REGULATION PROTEIN"/>
    <property type="match status" value="1"/>
</dbReference>
<evidence type="ECO:0000256" key="5">
    <source>
        <dbReference type="ARBA" id="ARBA00022723"/>
    </source>
</evidence>
<dbReference type="CDD" id="cd07153">
    <property type="entry name" value="Fur_like"/>
    <property type="match status" value="1"/>
</dbReference>
<dbReference type="AlphaFoldDB" id="A0A1C5G437"/>
<protein>
    <submittedName>
        <fullName evidence="13">Fur family transcriptional regulator, ferric uptake regulator</fullName>
    </submittedName>
</protein>
<evidence type="ECO:0000313" key="13">
    <source>
        <dbReference type="EMBL" id="SCG14521.1"/>
    </source>
</evidence>
<proteinExistence type="inferred from homology"/>
<comment type="subcellular location">
    <subcellularLocation>
        <location evidence="1">Cytoplasm</location>
    </subcellularLocation>
</comment>
<evidence type="ECO:0000256" key="1">
    <source>
        <dbReference type="ARBA" id="ARBA00004496"/>
    </source>
</evidence>
<dbReference type="InterPro" id="IPR043135">
    <property type="entry name" value="Fur_C"/>
</dbReference>
<comment type="cofactor">
    <cofactor evidence="12">
        <name>Mn(2+)</name>
        <dbReference type="ChEBI" id="CHEBI:29035"/>
    </cofactor>
    <cofactor evidence="12">
        <name>Fe(2+)</name>
        <dbReference type="ChEBI" id="CHEBI:29033"/>
    </cofactor>
    <text evidence="12">Binds 1 Mn(2+) or Fe(2+) ion per subunit.</text>
</comment>
<feature type="binding site" evidence="12">
    <location>
        <position position="88"/>
    </location>
    <ligand>
        <name>Fe cation</name>
        <dbReference type="ChEBI" id="CHEBI:24875"/>
    </ligand>
</feature>
<keyword evidence="10" id="KW-0804">Transcription</keyword>
<keyword evidence="4" id="KW-0678">Repressor</keyword>
<gene>
    <name evidence="13" type="ORF">GA0070610_0726</name>
</gene>
<evidence type="ECO:0000256" key="2">
    <source>
        <dbReference type="ARBA" id="ARBA00007957"/>
    </source>
</evidence>
<comment type="similarity">
    <text evidence="2">Belongs to the Fur family.</text>
</comment>
<dbReference type="GO" id="GO:0008270">
    <property type="term" value="F:zinc ion binding"/>
    <property type="evidence" value="ECO:0007669"/>
    <property type="project" value="TreeGrafter"/>
</dbReference>
<evidence type="ECO:0000256" key="6">
    <source>
        <dbReference type="ARBA" id="ARBA00022833"/>
    </source>
</evidence>
<dbReference type="GO" id="GO:0045892">
    <property type="term" value="P:negative regulation of DNA-templated transcription"/>
    <property type="evidence" value="ECO:0007669"/>
    <property type="project" value="TreeGrafter"/>
</dbReference>
<evidence type="ECO:0000256" key="3">
    <source>
        <dbReference type="ARBA" id="ARBA00022490"/>
    </source>
</evidence>
<evidence type="ECO:0000313" key="14">
    <source>
        <dbReference type="Proteomes" id="UP000198251"/>
    </source>
</evidence>
<feature type="binding site" evidence="11">
    <location>
        <position position="131"/>
    </location>
    <ligand>
        <name>Zn(2+)</name>
        <dbReference type="ChEBI" id="CHEBI:29105"/>
    </ligand>
</feature>
<sequence length="139" mass="15085">MPVGSDVERLRAAGLRVTRPRLAVLAAVRDRPHLDADTITRLARVRLGRISHQAVYDVLRALTGAGLLRRFAPAGGPARYELGGDDHDHLVCRDCGAIVDTRRKRAPGPCLDPGASAFEVEATEVTYWGRCPGCQPRHG</sequence>
<dbReference type="InterPro" id="IPR036390">
    <property type="entry name" value="WH_DNA-bd_sf"/>
</dbReference>
<dbReference type="GeneID" id="95800619"/>
<evidence type="ECO:0000256" key="9">
    <source>
        <dbReference type="ARBA" id="ARBA00023125"/>
    </source>
</evidence>
<feature type="binding site" evidence="11">
    <location>
        <position position="134"/>
    </location>
    <ligand>
        <name>Zn(2+)</name>
        <dbReference type="ChEBI" id="CHEBI:29105"/>
    </ligand>
</feature>
<comment type="cofactor">
    <cofactor evidence="11">
        <name>Zn(2+)</name>
        <dbReference type="ChEBI" id="CHEBI:29105"/>
    </cofactor>
    <text evidence="11">Binds 1 zinc ion per subunit.</text>
</comment>
<dbReference type="GO" id="GO:0003700">
    <property type="term" value="F:DNA-binding transcription factor activity"/>
    <property type="evidence" value="ECO:0007669"/>
    <property type="project" value="InterPro"/>
</dbReference>
<evidence type="ECO:0000256" key="10">
    <source>
        <dbReference type="ARBA" id="ARBA00023163"/>
    </source>
</evidence>
<dbReference type="GO" id="GO:0005737">
    <property type="term" value="C:cytoplasm"/>
    <property type="evidence" value="ECO:0007669"/>
    <property type="project" value="UniProtKB-SubCell"/>
</dbReference>